<comment type="caution">
    <text evidence="1">The sequence shown here is derived from an EMBL/GenBank/DDBJ whole genome shotgun (WGS) entry which is preliminary data.</text>
</comment>
<accession>A0ABD2AWN3</accession>
<dbReference type="AlphaFoldDB" id="A0ABD2AWN3"/>
<dbReference type="EMBL" id="JAYRBN010000112">
    <property type="protein sequence ID" value="KAL2724717.1"/>
    <property type="molecule type" value="Genomic_DNA"/>
</dbReference>
<protein>
    <submittedName>
        <fullName evidence="1">Uncharacterized protein</fullName>
    </submittedName>
</protein>
<dbReference type="Proteomes" id="UP001607303">
    <property type="component" value="Unassembled WGS sequence"/>
</dbReference>
<organism evidence="1 2">
    <name type="scientific">Vespula maculifrons</name>
    <name type="common">Eastern yellow jacket</name>
    <name type="synonym">Wasp</name>
    <dbReference type="NCBI Taxonomy" id="7453"/>
    <lineage>
        <taxon>Eukaryota</taxon>
        <taxon>Metazoa</taxon>
        <taxon>Ecdysozoa</taxon>
        <taxon>Arthropoda</taxon>
        <taxon>Hexapoda</taxon>
        <taxon>Insecta</taxon>
        <taxon>Pterygota</taxon>
        <taxon>Neoptera</taxon>
        <taxon>Endopterygota</taxon>
        <taxon>Hymenoptera</taxon>
        <taxon>Apocrita</taxon>
        <taxon>Aculeata</taxon>
        <taxon>Vespoidea</taxon>
        <taxon>Vespidae</taxon>
        <taxon>Vespinae</taxon>
        <taxon>Vespula</taxon>
    </lineage>
</organism>
<keyword evidence="2" id="KW-1185">Reference proteome</keyword>
<proteinExistence type="predicted"/>
<reference evidence="1 2" key="1">
    <citation type="journal article" date="2024" name="Ann. Entomol. Soc. Am.">
        <title>Genomic analyses of the southern and eastern yellowjacket wasps (Hymenoptera: Vespidae) reveal evolutionary signatures of social life.</title>
        <authorList>
            <person name="Catto M.A."/>
            <person name="Caine P.B."/>
            <person name="Orr S.E."/>
            <person name="Hunt B.G."/>
            <person name="Goodisman M.A.D."/>
        </authorList>
    </citation>
    <scope>NUCLEOTIDE SEQUENCE [LARGE SCALE GENOMIC DNA]</scope>
    <source>
        <strain evidence="1">232</strain>
        <tissue evidence="1">Head and thorax</tissue>
    </source>
</reference>
<gene>
    <name evidence="1" type="ORF">V1477_018578</name>
</gene>
<evidence type="ECO:0000313" key="1">
    <source>
        <dbReference type="EMBL" id="KAL2724717.1"/>
    </source>
</evidence>
<evidence type="ECO:0000313" key="2">
    <source>
        <dbReference type="Proteomes" id="UP001607303"/>
    </source>
</evidence>
<name>A0ABD2AWN3_VESMC</name>
<sequence length="76" mass="8773">MNHIELIKEDSAVIYKLTSSSNVYKSINNMIKQLKTYVQLEESKTSLSCNNSELNLIKLEFCRKKQFDEVINLTSA</sequence>